<dbReference type="PANTHER" id="PTHR35802">
    <property type="entry name" value="PROTEASE SYNTHASE AND SPORULATION PROTEIN PAI 2"/>
    <property type="match status" value="1"/>
</dbReference>
<dbReference type="RefSeq" id="WP_322466719.1">
    <property type="nucleotide sequence ID" value="NZ_JAXOJX010000033.1"/>
</dbReference>
<dbReference type="Proteomes" id="UP001293718">
    <property type="component" value="Unassembled WGS sequence"/>
</dbReference>
<gene>
    <name evidence="1" type="ORF">SM757_19205</name>
</gene>
<dbReference type="InterPro" id="IPR007396">
    <property type="entry name" value="TR_PAI2-type"/>
</dbReference>
<comment type="caution">
    <text evidence="1">The sequence shown here is derived from an EMBL/GenBank/DDBJ whole genome shotgun (WGS) entry which is preliminary data.</text>
</comment>
<evidence type="ECO:0000313" key="2">
    <source>
        <dbReference type="Proteomes" id="UP001293718"/>
    </source>
</evidence>
<dbReference type="PANTHER" id="PTHR35802:SF1">
    <property type="entry name" value="PROTEASE SYNTHASE AND SPORULATION PROTEIN PAI 2"/>
    <property type="match status" value="1"/>
</dbReference>
<dbReference type="Gene3D" id="2.30.110.10">
    <property type="entry name" value="Electron Transport, Fmn-binding Protein, Chain A"/>
    <property type="match status" value="1"/>
</dbReference>
<name>A0ABU5IHU5_9BURK</name>
<dbReference type="PIRSF" id="PIRSF010372">
    <property type="entry name" value="PaiB"/>
    <property type="match status" value="1"/>
</dbReference>
<dbReference type="Pfam" id="PF04299">
    <property type="entry name" value="FMN_bind_2"/>
    <property type="match status" value="1"/>
</dbReference>
<keyword evidence="2" id="KW-1185">Reference proteome</keyword>
<protein>
    <submittedName>
        <fullName evidence="1">FMN-binding negative transcriptional regulator</fullName>
    </submittedName>
</protein>
<dbReference type="InterPro" id="IPR012349">
    <property type="entry name" value="Split_barrel_FMN-bd"/>
</dbReference>
<dbReference type="EMBL" id="JAXOJX010000033">
    <property type="protein sequence ID" value="MDZ5458711.1"/>
    <property type="molecule type" value="Genomic_DNA"/>
</dbReference>
<proteinExistence type="predicted"/>
<accession>A0ABU5IHU5</accession>
<organism evidence="1 2">
    <name type="scientific">Azohydromonas lata</name>
    <dbReference type="NCBI Taxonomy" id="45677"/>
    <lineage>
        <taxon>Bacteria</taxon>
        <taxon>Pseudomonadati</taxon>
        <taxon>Pseudomonadota</taxon>
        <taxon>Betaproteobacteria</taxon>
        <taxon>Burkholderiales</taxon>
        <taxon>Sphaerotilaceae</taxon>
        <taxon>Azohydromonas</taxon>
    </lineage>
</organism>
<evidence type="ECO:0000313" key="1">
    <source>
        <dbReference type="EMBL" id="MDZ5458711.1"/>
    </source>
</evidence>
<dbReference type="SUPFAM" id="SSF50475">
    <property type="entry name" value="FMN-binding split barrel"/>
    <property type="match status" value="1"/>
</dbReference>
<sequence length="208" mass="23844">MATCAFHYQEYTSLRADLIDQMISQYPLALVCSEYQGVMHASHIPLFRDADRSLFGHVDRRNLQFQGRGVFPAKLVFMGPQSYIPPEAYHSRQLPTWNYVSVHMDVKIQVVDHPEAVQHVLHATAARLQPADAPYQFDAADSRVIKYLPHILGLRIHSHHEEGRFKLSQDKPHADREAALEYLLQQHGACRRELMATLLNFSECARAE</sequence>
<reference evidence="1 2" key="1">
    <citation type="submission" date="2023-11" db="EMBL/GenBank/DDBJ databases">
        <title>Draft genome of Azohydromonas lata strain H1 (DSM1123), a polyhydroxyalkanoate producer.</title>
        <authorList>
            <person name="Traversa D."/>
            <person name="D'Addabbo P."/>
            <person name="Pazzani C."/>
            <person name="Manzari C."/>
            <person name="Chiara M."/>
            <person name="Scrascia M."/>
        </authorList>
    </citation>
    <scope>NUCLEOTIDE SEQUENCE [LARGE SCALE GENOMIC DNA]</scope>
    <source>
        <strain evidence="1 2">H1</strain>
    </source>
</reference>